<evidence type="ECO:0000313" key="3">
    <source>
        <dbReference type="EMBL" id="MBN9644677.1"/>
    </source>
</evidence>
<dbReference type="GO" id="GO:0016020">
    <property type="term" value="C:membrane"/>
    <property type="evidence" value="ECO:0007669"/>
    <property type="project" value="InterPro"/>
</dbReference>
<dbReference type="EMBL" id="JAFLEQ010000016">
    <property type="protein sequence ID" value="MBN9644677.1"/>
    <property type="molecule type" value="Genomic_DNA"/>
</dbReference>
<protein>
    <recommendedName>
        <fullName evidence="5">GNAT family N-acetyltransferase</fullName>
    </recommendedName>
</protein>
<dbReference type="InterPro" id="IPR016181">
    <property type="entry name" value="Acyl_CoA_acyltransferase"/>
</dbReference>
<evidence type="ECO:0000259" key="2">
    <source>
        <dbReference type="PROSITE" id="PS51186"/>
    </source>
</evidence>
<name>A0A939IYH4_9CORY</name>
<evidence type="ECO:0008006" key="5">
    <source>
        <dbReference type="Google" id="ProtNLM"/>
    </source>
</evidence>
<dbReference type="Pfam" id="PF00583">
    <property type="entry name" value="Acetyltransf_1"/>
    <property type="match status" value="1"/>
</dbReference>
<dbReference type="InterPro" id="IPR001190">
    <property type="entry name" value="SRCR"/>
</dbReference>
<organism evidence="3 4">
    <name type="scientific">Corynebacterium mendelii</name>
    <dbReference type="NCBI Taxonomy" id="2765362"/>
    <lineage>
        <taxon>Bacteria</taxon>
        <taxon>Bacillati</taxon>
        <taxon>Actinomycetota</taxon>
        <taxon>Actinomycetes</taxon>
        <taxon>Mycobacteriales</taxon>
        <taxon>Corynebacteriaceae</taxon>
        <taxon>Corynebacterium</taxon>
    </lineage>
</organism>
<dbReference type="AlphaFoldDB" id="A0A939IYH4"/>
<evidence type="ECO:0000259" key="1">
    <source>
        <dbReference type="PROSITE" id="PS50287"/>
    </source>
</evidence>
<comment type="caution">
    <text evidence="3">The sequence shown here is derived from an EMBL/GenBank/DDBJ whole genome shotgun (WGS) entry which is preliminary data.</text>
</comment>
<reference evidence="3" key="1">
    <citation type="submission" date="2021-03" db="EMBL/GenBank/DDBJ databases">
        <authorList>
            <person name="Sun Q."/>
        </authorList>
    </citation>
    <scope>NUCLEOTIDE SEQUENCE</scope>
    <source>
        <strain evidence="3">CCM 8862</strain>
    </source>
</reference>
<dbReference type="RefSeq" id="WP_207279165.1">
    <property type="nucleotide sequence ID" value="NZ_JAFLEQ010000016.1"/>
</dbReference>
<dbReference type="Proteomes" id="UP000664332">
    <property type="component" value="Unassembled WGS sequence"/>
</dbReference>
<accession>A0A939IYH4</accession>
<dbReference type="InterPro" id="IPR000182">
    <property type="entry name" value="GNAT_dom"/>
</dbReference>
<feature type="domain" description="N-acetyltransferase" evidence="2">
    <location>
        <begin position="124"/>
        <end position="271"/>
    </location>
</feature>
<dbReference type="PROSITE" id="PS50287">
    <property type="entry name" value="SRCR_2"/>
    <property type="match status" value="1"/>
</dbReference>
<dbReference type="Gene3D" id="3.40.630.30">
    <property type="match status" value="1"/>
</dbReference>
<evidence type="ECO:0000313" key="4">
    <source>
        <dbReference type="Proteomes" id="UP000664332"/>
    </source>
</evidence>
<keyword evidence="4" id="KW-1185">Reference proteome</keyword>
<dbReference type="GO" id="GO:0016747">
    <property type="term" value="F:acyltransferase activity, transferring groups other than amino-acyl groups"/>
    <property type="evidence" value="ECO:0007669"/>
    <property type="project" value="InterPro"/>
</dbReference>
<sequence length="271" mass="30456">MDKKLLLNLYDAQLRSETEVSDSREVVRIGPLWVARYPHRHGFITYESIPPETNLSKLIDLAMDHFLADERIDSVEWKTREHDGLENLHNLLSARGFKECDPETVMVGYAQAIIAAASPLPEGFVVEPVSSPADIQLAQSLIQDAFEAPVEEAQRLTDQLVARYNDDPASFELWVVREPGGKVVCTGRTEFLPSTEVAGLWGGACEKAYRGRGLYRALTAARASSALRRGYRYLHADCTEDSRPILERAGLVKVTTTTPFVWQRHKNQPDY</sequence>
<dbReference type="PROSITE" id="PS51186">
    <property type="entry name" value="GNAT"/>
    <property type="match status" value="1"/>
</dbReference>
<dbReference type="SUPFAM" id="SSF55729">
    <property type="entry name" value="Acyl-CoA N-acyltransferases (Nat)"/>
    <property type="match status" value="1"/>
</dbReference>
<proteinExistence type="predicted"/>
<feature type="domain" description="SRCR" evidence="1">
    <location>
        <begin position="176"/>
        <end position="209"/>
    </location>
</feature>
<gene>
    <name evidence="3" type="ORF">JZY06_08660</name>
</gene>